<dbReference type="InterPro" id="IPR011697">
    <property type="entry name" value="Peptidase_C26"/>
</dbReference>
<evidence type="ECO:0000313" key="6">
    <source>
        <dbReference type="EMBL" id="RJF99332.1"/>
    </source>
</evidence>
<evidence type="ECO:0000256" key="4">
    <source>
        <dbReference type="ARBA" id="ARBA00060634"/>
    </source>
</evidence>
<dbReference type="AlphaFoldDB" id="A0A3A3FT20"/>
<accession>A0A3A3FT20</accession>
<dbReference type="Gene3D" id="3.40.50.880">
    <property type="match status" value="1"/>
</dbReference>
<dbReference type="PANTHER" id="PTHR43235:SF1">
    <property type="entry name" value="GLUTAMINE AMIDOTRANSFERASE PB2B2.05-RELATED"/>
    <property type="match status" value="1"/>
</dbReference>
<evidence type="ECO:0000256" key="1">
    <source>
        <dbReference type="ARBA" id="ARBA00011083"/>
    </source>
</evidence>
<gene>
    <name evidence="6" type="ORF">D3871_12980</name>
</gene>
<keyword evidence="6" id="KW-0378">Hydrolase</keyword>
<organism evidence="6 7">
    <name type="scientific">Noviherbaspirillum saxi</name>
    <dbReference type="NCBI Taxonomy" id="2320863"/>
    <lineage>
        <taxon>Bacteria</taxon>
        <taxon>Pseudomonadati</taxon>
        <taxon>Pseudomonadota</taxon>
        <taxon>Betaproteobacteria</taxon>
        <taxon>Burkholderiales</taxon>
        <taxon>Oxalobacteraceae</taxon>
        <taxon>Noviherbaspirillum</taxon>
    </lineage>
</organism>
<dbReference type="Pfam" id="PF07722">
    <property type="entry name" value="Peptidase_C26"/>
    <property type="match status" value="1"/>
</dbReference>
<comment type="catalytic activity">
    <reaction evidence="2">
        <text>4-(gamma-L-glutamylamino)butanoate + H2O = 4-aminobutanoate + L-glutamate</text>
        <dbReference type="Rhea" id="RHEA:19737"/>
        <dbReference type="ChEBI" id="CHEBI:15377"/>
        <dbReference type="ChEBI" id="CHEBI:29985"/>
        <dbReference type="ChEBI" id="CHEBI:58800"/>
        <dbReference type="ChEBI" id="CHEBI:59888"/>
        <dbReference type="EC" id="3.5.1.94"/>
    </reaction>
</comment>
<protein>
    <recommendedName>
        <fullName evidence="5">gamma-glutamyl-gamma-aminobutyrate hydrolase</fullName>
        <ecNumber evidence="5">3.5.1.94</ecNumber>
    </recommendedName>
</protein>
<dbReference type="CDD" id="cd01745">
    <property type="entry name" value="GATase1_2"/>
    <property type="match status" value="1"/>
</dbReference>
<dbReference type="FunFam" id="3.40.50.880:FF:000030">
    <property type="entry name" value="Gamma-glutamyl-gamma-aminobutyrate hydrolase PuuD"/>
    <property type="match status" value="1"/>
</dbReference>
<dbReference type="InterPro" id="IPR029062">
    <property type="entry name" value="Class_I_gatase-like"/>
</dbReference>
<proteinExistence type="inferred from homology"/>
<evidence type="ECO:0000256" key="5">
    <source>
        <dbReference type="ARBA" id="ARBA00066788"/>
    </source>
</evidence>
<evidence type="ECO:0000256" key="2">
    <source>
        <dbReference type="ARBA" id="ARBA00052718"/>
    </source>
</evidence>
<reference evidence="7" key="1">
    <citation type="submission" date="2018-09" db="EMBL/GenBank/DDBJ databases">
        <authorList>
            <person name="Zhu H."/>
        </authorList>
    </citation>
    <scope>NUCLEOTIDE SEQUENCE [LARGE SCALE GENOMIC DNA]</scope>
    <source>
        <strain evidence="7">K1R23-30</strain>
    </source>
</reference>
<name>A0A3A3FT20_9BURK</name>
<evidence type="ECO:0000313" key="7">
    <source>
        <dbReference type="Proteomes" id="UP000265955"/>
    </source>
</evidence>
<dbReference type="GO" id="GO:0033969">
    <property type="term" value="F:gamma-glutamyl-gamma-aminobutyrate hydrolase activity"/>
    <property type="evidence" value="ECO:0007669"/>
    <property type="project" value="UniProtKB-EC"/>
</dbReference>
<comment type="caution">
    <text evidence="6">The sequence shown here is derived from an EMBL/GenBank/DDBJ whole genome shotgun (WGS) entry which is preliminary data.</text>
</comment>
<dbReference type="Proteomes" id="UP000265955">
    <property type="component" value="Unassembled WGS sequence"/>
</dbReference>
<dbReference type="PROSITE" id="PS51273">
    <property type="entry name" value="GATASE_TYPE_1"/>
    <property type="match status" value="1"/>
</dbReference>
<evidence type="ECO:0000256" key="3">
    <source>
        <dbReference type="ARBA" id="ARBA00055068"/>
    </source>
</evidence>
<dbReference type="RefSeq" id="WP_119769272.1">
    <property type="nucleotide sequence ID" value="NZ_QYUO01000001.1"/>
</dbReference>
<dbReference type="EC" id="3.5.1.94" evidence="5"/>
<comment type="pathway">
    <text evidence="4">Amine and polyamine degradation; putrescine degradation; 4-aminobutanoate from putrescine: step 4/4.</text>
</comment>
<keyword evidence="7" id="KW-1185">Reference proteome</keyword>
<dbReference type="SUPFAM" id="SSF52317">
    <property type="entry name" value="Class I glutamine amidotransferase-like"/>
    <property type="match status" value="1"/>
</dbReference>
<dbReference type="GO" id="GO:0006598">
    <property type="term" value="P:polyamine catabolic process"/>
    <property type="evidence" value="ECO:0007669"/>
    <property type="project" value="TreeGrafter"/>
</dbReference>
<dbReference type="EMBL" id="QYUO01000001">
    <property type="protein sequence ID" value="RJF99332.1"/>
    <property type="molecule type" value="Genomic_DNA"/>
</dbReference>
<comment type="function">
    <text evidence="3">Involved in the breakdown of putrescine via hydrolysis of the gamma-glutamyl linkage of gamma-glutamyl-gamma-aminobutyrate.</text>
</comment>
<comment type="similarity">
    <text evidence="1">Belongs to the peptidase C26 family.</text>
</comment>
<dbReference type="GO" id="GO:0005829">
    <property type="term" value="C:cytosol"/>
    <property type="evidence" value="ECO:0007669"/>
    <property type="project" value="TreeGrafter"/>
</dbReference>
<dbReference type="OrthoDB" id="9813383at2"/>
<sequence>MDIGLKHAPASRNRPVVGVLSNAIMDGTLPAQSVDHKYLDALMQVADVAVVIIPALNPHRHLSEDILQSLDGVMLTGAVSNVHPRHFDPDADEHRHLPFDQERDNAALELISHALAYDVPLLAICRGMQELNVSRGGTLTPDIHSDDKFFCHDAWDKSDPPHVLYAPSHAVTIADGGILGGVLGAGTRQVNSLHVQAIDRLGDGLMIEAVAQDGTVEAVSIPDKRFALGVQWHPEFMASDNDVSRRIFQAFGAAARSYQMFKAMEPTR</sequence>
<dbReference type="InterPro" id="IPR044668">
    <property type="entry name" value="PuuD-like"/>
</dbReference>
<dbReference type="PANTHER" id="PTHR43235">
    <property type="entry name" value="GLUTAMINE AMIDOTRANSFERASE PB2B2.05-RELATED"/>
    <property type="match status" value="1"/>
</dbReference>